<feature type="coiled-coil region" evidence="1">
    <location>
        <begin position="133"/>
        <end position="191"/>
    </location>
</feature>
<keyword evidence="4" id="KW-1185">Reference proteome</keyword>
<name>A0ABT1SEX9_9FIRM</name>
<reference evidence="3 4" key="1">
    <citation type="submission" date="2022-06" db="EMBL/GenBank/DDBJ databases">
        <title>Isolation of gut microbiota from human fecal samples.</title>
        <authorList>
            <person name="Pamer E.G."/>
            <person name="Barat B."/>
            <person name="Waligurski E."/>
            <person name="Medina S."/>
            <person name="Paddock L."/>
            <person name="Mostad J."/>
        </authorList>
    </citation>
    <scope>NUCLEOTIDE SEQUENCE [LARGE SCALE GENOMIC DNA]</scope>
    <source>
        <strain evidence="3 4">DFI.7.95</strain>
    </source>
</reference>
<proteinExistence type="predicted"/>
<evidence type="ECO:0000259" key="2">
    <source>
        <dbReference type="Pfam" id="PF26593"/>
    </source>
</evidence>
<dbReference type="Pfam" id="PF26593">
    <property type="entry name" value="TraC-like"/>
    <property type="match status" value="1"/>
</dbReference>
<protein>
    <recommendedName>
        <fullName evidence="2">TraC-like domain-containing protein</fullName>
    </recommendedName>
</protein>
<dbReference type="EMBL" id="JANGAC010000016">
    <property type="protein sequence ID" value="MCQ4924840.1"/>
    <property type="molecule type" value="Genomic_DNA"/>
</dbReference>
<feature type="domain" description="TraC-like" evidence="2">
    <location>
        <begin position="75"/>
        <end position="148"/>
    </location>
</feature>
<evidence type="ECO:0000313" key="3">
    <source>
        <dbReference type="EMBL" id="MCQ4924840.1"/>
    </source>
</evidence>
<organism evidence="3 4">
    <name type="scientific">Tissierella carlieri</name>
    <dbReference type="NCBI Taxonomy" id="689904"/>
    <lineage>
        <taxon>Bacteria</taxon>
        <taxon>Bacillati</taxon>
        <taxon>Bacillota</taxon>
        <taxon>Tissierellia</taxon>
        <taxon>Tissierellales</taxon>
        <taxon>Tissierellaceae</taxon>
        <taxon>Tissierella</taxon>
    </lineage>
</organism>
<sequence>MIEIIISLVLIGAIIFLFGLDGDKSKIPFLNKKLINQKESSSKVIDKISNNKDLKLTQKRLPFESIKSSGSVTDKALIIKDDTTYIGVVEIYGVNYNLLSVYEKLQLEEAFQRVLNGIDYPIQLFIQSKKMDIDNYNHIYEERLDELRELQKREVNKLNFLKGQDSNDNEINDVERNIKRLENQIQYGMNVIQFINNIAYNSDILDKKYYIATPYNYDKGLFSHEQTEEEKFQTAYNTLSNRLDSILSGLSIGKIEGKVLNGEELAELLYSSFNKHDSSDYKVANAMKSGFSNYVVTSRPVEHKLYEYEENKLIELARDAAI</sequence>
<keyword evidence="1" id="KW-0175">Coiled coil</keyword>
<evidence type="ECO:0000256" key="1">
    <source>
        <dbReference type="SAM" id="Coils"/>
    </source>
</evidence>
<comment type="caution">
    <text evidence="3">The sequence shown here is derived from an EMBL/GenBank/DDBJ whole genome shotgun (WGS) entry which is preliminary data.</text>
</comment>
<gene>
    <name evidence="3" type="ORF">NE686_17190</name>
</gene>
<dbReference type="InterPro" id="IPR058596">
    <property type="entry name" value="TraC-like_dom"/>
</dbReference>
<accession>A0ABT1SEX9</accession>
<dbReference type="RefSeq" id="WP_256312430.1">
    <property type="nucleotide sequence ID" value="NZ_JANGAC010000016.1"/>
</dbReference>
<evidence type="ECO:0000313" key="4">
    <source>
        <dbReference type="Proteomes" id="UP001524478"/>
    </source>
</evidence>
<dbReference type="Proteomes" id="UP001524478">
    <property type="component" value="Unassembled WGS sequence"/>
</dbReference>